<dbReference type="GO" id="GO:0055085">
    <property type="term" value="P:transmembrane transport"/>
    <property type="evidence" value="ECO:0007669"/>
    <property type="project" value="InterPro"/>
</dbReference>
<feature type="transmembrane region" description="Helical" evidence="7">
    <location>
        <begin position="258"/>
        <end position="282"/>
    </location>
</feature>
<organism evidence="8 9">
    <name type="scientific">Vagococcus fluvialis</name>
    <dbReference type="NCBI Taxonomy" id="2738"/>
    <lineage>
        <taxon>Bacteria</taxon>
        <taxon>Bacillati</taxon>
        <taxon>Bacillota</taxon>
        <taxon>Bacilli</taxon>
        <taxon>Lactobacillales</taxon>
        <taxon>Enterococcaceae</taxon>
        <taxon>Vagococcus</taxon>
    </lineage>
</organism>
<dbReference type="Pfam" id="PF00528">
    <property type="entry name" value="BPD_transp_1"/>
    <property type="match status" value="1"/>
</dbReference>
<dbReference type="InterPro" id="IPR050809">
    <property type="entry name" value="UgpAE/MalFG_permease"/>
</dbReference>
<dbReference type="CDD" id="cd06261">
    <property type="entry name" value="TM_PBP2"/>
    <property type="match status" value="1"/>
</dbReference>
<gene>
    <name evidence="8" type="ORF">CBF32_10090</name>
</gene>
<proteinExistence type="inferred from homology"/>
<reference evidence="8 9" key="1">
    <citation type="submission" date="2017-05" db="EMBL/GenBank/DDBJ databases">
        <title>Vagococcus spp. assemblies.</title>
        <authorList>
            <person name="Gulvik C.A."/>
        </authorList>
    </citation>
    <scope>NUCLEOTIDE SEQUENCE [LARGE SCALE GENOMIC DNA]</scope>
    <source>
        <strain evidence="8 9">NCFB 2497</strain>
    </source>
</reference>
<comment type="caution">
    <text evidence="8">The sequence shown here is derived from an EMBL/GenBank/DDBJ whole genome shotgun (WGS) entry which is preliminary data.</text>
</comment>
<feature type="transmembrane region" description="Helical" evidence="7">
    <location>
        <begin position="74"/>
        <end position="94"/>
    </location>
</feature>
<comment type="similarity">
    <text evidence="7">Belongs to the binding-protein-dependent transport system permease family.</text>
</comment>
<dbReference type="OrthoDB" id="9798257at2"/>
<dbReference type="GO" id="GO:0005886">
    <property type="term" value="C:plasma membrane"/>
    <property type="evidence" value="ECO:0007669"/>
    <property type="project" value="UniProtKB-SubCell"/>
</dbReference>
<evidence type="ECO:0000256" key="4">
    <source>
        <dbReference type="ARBA" id="ARBA00022692"/>
    </source>
</evidence>
<protein>
    <submittedName>
        <fullName evidence="8">Uncharacterized protein</fullName>
    </submittedName>
</protein>
<dbReference type="SUPFAM" id="SSF161098">
    <property type="entry name" value="MetI-like"/>
    <property type="match status" value="1"/>
</dbReference>
<evidence type="ECO:0000256" key="2">
    <source>
        <dbReference type="ARBA" id="ARBA00022448"/>
    </source>
</evidence>
<keyword evidence="4 7" id="KW-0812">Transmembrane</keyword>
<dbReference type="Proteomes" id="UP000288197">
    <property type="component" value="Unassembled WGS sequence"/>
</dbReference>
<dbReference type="AlphaFoldDB" id="A0A369AVV9"/>
<dbReference type="Gene3D" id="1.10.3720.10">
    <property type="entry name" value="MetI-like"/>
    <property type="match status" value="1"/>
</dbReference>
<evidence type="ECO:0000256" key="7">
    <source>
        <dbReference type="RuleBase" id="RU363032"/>
    </source>
</evidence>
<keyword evidence="2 7" id="KW-0813">Transport</keyword>
<sequence length="290" mass="32780">MNSLKKKNFQLLLFLVIPTLLLLVFGILPIINLFIMSFTNWGGIGLDFKWVGFNNYSTLLSSSVYWKSLKVNSYYLVSGLLQMIIAYYFAIILSEKTYGKSFFKSLFILPSLISSIAVAMIFRLFFSPDGAFDQFLNVLHLSRFQTFWLGDPDQVNITLASISLWRNLGISFLLYYGAIQSIPKDYQEVCLLDGATLWQKTKWVIIPQTKKIIFLNTVLLIIGVISVFDIPFILTNGSNGTTTIVIQTMKLAFEQQKYGLASSLSVLITLLIVLLSGFLQLIKKKGANKL</sequence>
<dbReference type="PROSITE" id="PS50928">
    <property type="entry name" value="ABC_TM1"/>
    <property type="match status" value="1"/>
</dbReference>
<evidence type="ECO:0000256" key="6">
    <source>
        <dbReference type="ARBA" id="ARBA00023136"/>
    </source>
</evidence>
<keyword evidence="9" id="KW-1185">Reference proteome</keyword>
<feature type="transmembrane region" description="Helical" evidence="7">
    <location>
        <begin position="212"/>
        <end position="234"/>
    </location>
</feature>
<keyword evidence="5 7" id="KW-1133">Transmembrane helix</keyword>
<feature type="transmembrane region" description="Helical" evidence="7">
    <location>
        <begin position="106"/>
        <end position="126"/>
    </location>
</feature>
<dbReference type="PANTHER" id="PTHR43227">
    <property type="entry name" value="BLL4140 PROTEIN"/>
    <property type="match status" value="1"/>
</dbReference>
<evidence type="ECO:0000256" key="5">
    <source>
        <dbReference type="ARBA" id="ARBA00022989"/>
    </source>
</evidence>
<dbReference type="RefSeq" id="WP_114290116.1">
    <property type="nucleotide sequence ID" value="NZ_JARQAY010000019.1"/>
</dbReference>
<keyword evidence="6 7" id="KW-0472">Membrane</keyword>
<evidence type="ECO:0000256" key="3">
    <source>
        <dbReference type="ARBA" id="ARBA00022475"/>
    </source>
</evidence>
<evidence type="ECO:0000313" key="9">
    <source>
        <dbReference type="Proteomes" id="UP000288197"/>
    </source>
</evidence>
<evidence type="ECO:0000313" key="8">
    <source>
        <dbReference type="EMBL" id="RSU00946.1"/>
    </source>
</evidence>
<dbReference type="EMBL" id="NGJX01000010">
    <property type="protein sequence ID" value="RSU00946.1"/>
    <property type="molecule type" value="Genomic_DNA"/>
</dbReference>
<evidence type="ECO:0000256" key="1">
    <source>
        <dbReference type="ARBA" id="ARBA00004651"/>
    </source>
</evidence>
<dbReference type="InterPro" id="IPR000515">
    <property type="entry name" value="MetI-like"/>
</dbReference>
<keyword evidence="3" id="KW-1003">Cell membrane</keyword>
<dbReference type="InterPro" id="IPR035906">
    <property type="entry name" value="MetI-like_sf"/>
</dbReference>
<comment type="subcellular location">
    <subcellularLocation>
        <location evidence="1 7">Cell membrane</location>
        <topology evidence="1 7">Multi-pass membrane protein</topology>
    </subcellularLocation>
</comment>
<dbReference type="PANTHER" id="PTHR43227:SF11">
    <property type="entry name" value="BLL4140 PROTEIN"/>
    <property type="match status" value="1"/>
</dbReference>
<name>A0A369AVV9_9ENTE</name>
<feature type="transmembrane region" description="Helical" evidence="7">
    <location>
        <begin position="12"/>
        <end position="35"/>
    </location>
</feature>
<feature type="transmembrane region" description="Helical" evidence="7">
    <location>
        <begin position="157"/>
        <end position="176"/>
    </location>
</feature>
<accession>A0A369AVV9</accession>